<dbReference type="GO" id="GO:1990481">
    <property type="term" value="P:mRNA pseudouridine synthesis"/>
    <property type="evidence" value="ECO:0007669"/>
    <property type="project" value="TreeGrafter"/>
</dbReference>
<keyword evidence="2" id="KW-0819">tRNA processing</keyword>
<feature type="domain" description="Pseudouridine synthase II N-terminal" evidence="4">
    <location>
        <begin position="24"/>
        <end position="184"/>
    </location>
</feature>
<evidence type="ECO:0000259" key="6">
    <source>
        <dbReference type="Pfam" id="PF16198"/>
    </source>
</evidence>
<dbReference type="InterPro" id="IPR002501">
    <property type="entry name" value="PsdUridine_synth_N"/>
</dbReference>
<dbReference type="AlphaFoldDB" id="A0A6J6H345"/>
<organism evidence="7">
    <name type="scientific">freshwater metagenome</name>
    <dbReference type="NCBI Taxonomy" id="449393"/>
    <lineage>
        <taxon>unclassified sequences</taxon>
        <taxon>metagenomes</taxon>
        <taxon>ecological metagenomes</taxon>
    </lineage>
</organism>
<dbReference type="Gene3D" id="3.30.2350.10">
    <property type="entry name" value="Pseudouridine synthase"/>
    <property type="match status" value="1"/>
</dbReference>
<dbReference type="EC" id="5.4.99.25" evidence="1"/>
<dbReference type="Gene3D" id="2.30.130.10">
    <property type="entry name" value="PUA domain"/>
    <property type="match status" value="1"/>
</dbReference>
<dbReference type="InterPro" id="IPR020103">
    <property type="entry name" value="PsdUridine_synth_cat_dom_sf"/>
</dbReference>
<dbReference type="GO" id="GO:0160148">
    <property type="term" value="F:tRNA pseudouridine(55) synthase activity"/>
    <property type="evidence" value="ECO:0007669"/>
    <property type="project" value="UniProtKB-EC"/>
</dbReference>
<dbReference type="Pfam" id="PF01509">
    <property type="entry name" value="TruB_N"/>
    <property type="match status" value="1"/>
</dbReference>
<reference evidence="7" key="1">
    <citation type="submission" date="2020-05" db="EMBL/GenBank/DDBJ databases">
        <authorList>
            <person name="Chiriac C."/>
            <person name="Salcher M."/>
            <person name="Ghai R."/>
            <person name="Kavagutti S V."/>
        </authorList>
    </citation>
    <scope>NUCLEOTIDE SEQUENCE</scope>
</reference>
<dbReference type="EMBL" id="CAEZUU010000028">
    <property type="protein sequence ID" value="CAB4608031.1"/>
    <property type="molecule type" value="Genomic_DNA"/>
</dbReference>
<evidence type="ECO:0000259" key="4">
    <source>
        <dbReference type="Pfam" id="PF01509"/>
    </source>
</evidence>
<dbReference type="GO" id="GO:0003723">
    <property type="term" value="F:RNA binding"/>
    <property type="evidence" value="ECO:0007669"/>
    <property type="project" value="InterPro"/>
</dbReference>
<proteinExistence type="inferred from homology"/>
<evidence type="ECO:0000256" key="3">
    <source>
        <dbReference type="ARBA" id="ARBA00023235"/>
    </source>
</evidence>
<dbReference type="InterPro" id="IPR032819">
    <property type="entry name" value="TruB_C"/>
</dbReference>
<dbReference type="InterPro" id="IPR015947">
    <property type="entry name" value="PUA-like_sf"/>
</dbReference>
<feature type="domain" description="tRNA pseudouridine synthase II TruB subfamily 2 C-terminal" evidence="5">
    <location>
        <begin position="241"/>
        <end position="296"/>
    </location>
</feature>
<protein>
    <recommendedName>
        <fullName evidence="1">tRNA pseudouridine(55) synthase</fullName>
        <ecNumber evidence="1">5.4.99.25</ecNumber>
    </recommendedName>
</protein>
<accession>A0A6J6H345</accession>
<dbReference type="InterPro" id="IPR036974">
    <property type="entry name" value="PUA_sf"/>
</dbReference>
<dbReference type="SUPFAM" id="SSF55120">
    <property type="entry name" value="Pseudouridine synthase"/>
    <property type="match status" value="1"/>
</dbReference>
<dbReference type="NCBIfam" id="TIGR00431">
    <property type="entry name" value="TruB"/>
    <property type="match status" value="1"/>
</dbReference>
<name>A0A6J6H345_9ZZZZ</name>
<dbReference type="InterPro" id="IPR014780">
    <property type="entry name" value="tRNA_psdUridine_synth_TruB"/>
</dbReference>
<gene>
    <name evidence="7" type="ORF">UFOPK1857_00232</name>
</gene>
<keyword evidence="3" id="KW-0413">Isomerase</keyword>
<dbReference type="GO" id="GO:0006400">
    <property type="term" value="P:tRNA modification"/>
    <property type="evidence" value="ECO:0007669"/>
    <property type="project" value="TreeGrafter"/>
</dbReference>
<evidence type="ECO:0000256" key="2">
    <source>
        <dbReference type="ARBA" id="ARBA00022694"/>
    </source>
</evidence>
<sequence length="302" mass="32619">MSSGLVLIDKPQGWTSHDVVARLRKIAGTRRVGHAGTLDPMATGLLLIGINSATKLLTFLVGEDKTYFATIRLGASTITDDKESEVVAYGDEKKIHALHEDVVEKAMAKFRGSIQQVPSSVSAIKVNGERAYAKVRAGDEVKLAARAVEITTFEMMDAPQRVVDGGKTYFDVDVQVDCSSGTYIRALARDLGETLGVGGHLTALRRTRIGKYTIEQAQELDDLTQETVGVLDISDAAKQQFHTRKLSEQDVIDLRHGKRLKAAGEGAEPFAAIDQHGTLVAMLTVSGKDVKSLVVFNEGVAE</sequence>
<evidence type="ECO:0000313" key="7">
    <source>
        <dbReference type="EMBL" id="CAB4608031.1"/>
    </source>
</evidence>
<feature type="domain" description="tRNA pseudouridylate synthase B C-terminal" evidence="6">
    <location>
        <begin position="185"/>
        <end position="226"/>
    </location>
</feature>
<dbReference type="CDD" id="cd02573">
    <property type="entry name" value="PseudoU_synth_EcTruB"/>
    <property type="match status" value="1"/>
</dbReference>
<dbReference type="Pfam" id="PF16198">
    <property type="entry name" value="TruB_C_2"/>
    <property type="match status" value="1"/>
</dbReference>
<dbReference type="PANTHER" id="PTHR13767:SF2">
    <property type="entry name" value="PSEUDOURIDYLATE SYNTHASE TRUB1"/>
    <property type="match status" value="1"/>
</dbReference>
<dbReference type="PANTHER" id="PTHR13767">
    <property type="entry name" value="TRNA-PSEUDOURIDINE SYNTHASE"/>
    <property type="match status" value="1"/>
</dbReference>
<dbReference type="Pfam" id="PF09142">
    <property type="entry name" value="TruB_C"/>
    <property type="match status" value="1"/>
</dbReference>
<dbReference type="InterPro" id="IPR015225">
    <property type="entry name" value="tRNA_psdUridine_synth_fam2_C"/>
</dbReference>
<dbReference type="SUPFAM" id="SSF88697">
    <property type="entry name" value="PUA domain-like"/>
    <property type="match status" value="1"/>
</dbReference>
<evidence type="ECO:0000256" key="1">
    <source>
        <dbReference type="ARBA" id="ARBA00012787"/>
    </source>
</evidence>
<dbReference type="HAMAP" id="MF_01080">
    <property type="entry name" value="TruB_bact"/>
    <property type="match status" value="1"/>
</dbReference>
<evidence type="ECO:0000259" key="5">
    <source>
        <dbReference type="Pfam" id="PF09142"/>
    </source>
</evidence>